<proteinExistence type="predicted"/>
<reference evidence="2 3" key="1">
    <citation type="journal article" date="2016" name="Nat. Commun.">
        <title>Thousands of microbial genomes shed light on interconnected biogeochemical processes in an aquifer system.</title>
        <authorList>
            <person name="Anantharaman K."/>
            <person name="Brown C.T."/>
            <person name="Hug L.A."/>
            <person name="Sharon I."/>
            <person name="Castelle C.J."/>
            <person name="Probst A.J."/>
            <person name="Thomas B.C."/>
            <person name="Singh A."/>
            <person name="Wilkins M.J."/>
            <person name="Karaoz U."/>
            <person name="Brodie E.L."/>
            <person name="Williams K.H."/>
            <person name="Hubbard S.S."/>
            <person name="Banfield J.F."/>
        </authorList>
    </citation>
    <scope>NUCLEOTIDE SEQUENCE [LARGE SCALE GENOMIC DNA]</scope>
</reference>
<feature type="transmembrane region" description="Helical" evidence="1">
    <location>
        <begin position="563"/>
        <end position="580"/>
    </location>
</feature>
<organism evidence="2 3">
    <name type="scientific">Candidatus Yanofskybacteria bacterium RIFCSPHIGHO2_01_FULL_39_8b</name>
    <dbReference type="NCBI Taxonomy" id="1802659"/>
    <lineage>
        <taxon>Bacteria</taxon>
        <taxon>Candidatus Yanofskyibacteriota</taxon>
    </lineage>
</organism>
<evidence type="ECO:0000313" key="3">
    <source>
        <dbReference type="Proteomes" id="UP000177594"/>
    </source>
</evidence>
<dbReference type="Proteomes" id="UP000177594">
    <property type="component" value="Unassembled WGS sequence"/>
</dbReference>
<gene>
    <name evidence="2" type="ORF">A2817_03235</name>
</gene>
<dbReference type="EMBL" id="MGIZ01000040">
    <property type="protein sequence ID" value="OGM98380.1"/>
    <property type="molecule type" value="Genomic_DNA"/>
</dbReference>
<keyword evidence="1" id="KW-0472">Membrane</keyword>
<sequence length="593" mass="63058">MRKFKKILLVSAIFLILFVGFLFFTNKAEAESCGNRQLIGRSDVFWGNPPPINLFQLSPRDYPDINAGPGDVVRLSLEGEIASKFTPDCTGLPVTFEVYRDGETTAIATVNGSLTAGSWVINSNLGSYQWYVGWPHDLTDGRYRFKAVNFAGSPINSFLSTNVLIVTGVGAPPPMPTNAMGQCSLDGRSASVTWDALLGYNDYYLRIQRSDGAWVILNEFWPTNGYSWTSQPGDIYDWWVQTRDNFVRVFSDPVGGRFSCIPIPTPIPTPTPTPTPPPPSASCSASFSPSSVVIGQSTGLTWNSSNDADNRLSYNCTGNIGSGSTTLATGSMSVSPTSNQNCTFTAVNSAGVPATCSTAVTVNLPPPTPTPTPVPTPVPTPTPIPTPIPTLTPTPAPIPTADITCNGLVNSCSIVSGSSGTLNWSCTNSSSAAMTNSLNNAASNDLVGSIIIEPPSSLIYYLSCTGSGGTANANVAVNVSPLPVLPPISDPPPPGIQEFGFNLFRIPNPFSGKIDTLDNLFDVIILFLYYIAGPILVIMIVLAGLFLLFGRGEQEKIRTARKILLYAVVGFAVILIGAGFKKLIESILELGTK</sequence>
<accession>A0A1F8ECA8</accession>
<evidence type="ECO:0000313" key="2">
    <source>
        <dbReference type="EMBL" id="OGM98380.1"/>
    </source>
</evidence>
<evidence type="ECO:0000256" key="1">
    <source>
        <dbReference type="SAM" id="Phobius"/>
    </source>
</evidence>
<protein>
    <submittedName>
        <fullName evidence="2">Uncharacterized protein</fullName>
    </submittedName>
</protein>
<feature type="transmembrane region" description="Helical" evidence="1">
    <location>
        <begin position="527"/>
        <end position="551"/>
    </location>
</feature>
<keyword evidence="1" id="KW-0812">Transmembrane</keyword>
<comment type="caution">
    <text evidence="2">The sequence shown here is derived from an EMBL/GenBank/DDBJ whole genome shotgun (WGS) entry which is preliminary data.</text>
</comment>
<keyword evidence="1" id="KW-1133">Transmembrane helix</keyword>
<dbReference type="AlphaFoldDB" id="A0A1F8ECA8"/>
<name>A0A1F8ECA8_9BACT</name>